<evidence type="ECO:0000256" key="12">
    <source>
        <dbReference type="ARBA" id="ARBA00023264"/>
    </source>
</evidence>
<dbReference type="PROSITE" id="PS50146">
    <property type="entry name" value="DAGK"/>
    <property type="match status" value="1"/>
</dbReference>
<dbReference type="GO" id="GO:0008654">
    <property type="term" value="P:phospholipid biosynthetic process"/>
    <property type="evidence" value="ECO:0007669"/>
    <property type="project" value="UniProtKB-KW"/>
</dbReference>
<keyword evidence="10" id="KW-0443">Lipid metabolism</keyword>
<gene>
    <name evidence="14" type="ORF">B8W66_07150</name>
</gene>
<dbReference type="GO" id="GO:0004143">
    <property type="term" value="F:ATP-dependent diacylglycerol kinase activity"/>
    <property type="evidence" value="ECO:0007669"/>
    <property type="project" value="TreeGrafter"/>
</dbReference>
<proteinExistence type="inferred from homology"/>
<keyword evidence="3" id="KW-0444">Lipid biosynthesis</keyword>
<keyword evidence="12" id="KW-1208">Phospholipid metabolism</keyword>
<evidence type="ECO:0000259" key="13">
    <source>
        <dbReference type="PROSITE" id="PS50146"/>
    </source>
</evidence>
<dbReference type="SUPFAM" id="SSF111331">
    <property type="entry name" value="NAD kinase/diacylglycerol kinase-like"/>
    <property type="match status" value="1"/>
</dbReference>
<dbReference type="AlphaFoldDB" id="A0A1X2LXQ4"/>
<accession>A0A1X2LXQ4</accession>
<dbReference type="Pfam" id="PF00781">
    <property type="entry name" value="DAGK_cat"/>
    <property type="match status" value="1"/>
</dbReference>
<evidence type="ECO:0000256" key="7">
    <source>
        <dbReference type="ARBA" id="ARBA00022777"/>
    </source>
</evidence>
<evidence type="ECO:0000256" key="3">
    <source>
        <dbReference type="ARBA" id="ARBA00022516"/>
    </source>
</evidence>
<dbReference type="SMART" id="SM00046">
    <property type="entry name" value="DAGKc"/>
    <property type="match status" value="1"/>
</dbReference>
<dbReference type="GO" id="GO:0005886">
    <property type="term" value="C:plasma membrane"/>
    <property type="evidence" value="ECO:0007669"/>
    <property type="project" value="TreeGrafter"/>
</dbReference>
<dbReference type="NCBIfam" id="TIGR00147">
    <property type="entry name" value="YegS/Rv2252/BmrU family lipid kinase"/>
    <property type="match status" value="1"/>
</dbReference>
<dbReference type="InterPro" id="IPR005218">
    <property type="entry name" value="Diacylglycerol/lipid_kinase"/>
</dbReference>
<dbReference type="EMBL" id="NCXP01000005">
    <property type="protein sequence ID" value="OSC41874.1"/>
    <property type="molecule type" value="Genomic_DNA"/>
</dbReference>
<evidence type="ECO:0000313" key="14">
    <source>
        <dbReference type="EMBL" id="OSC41874.1"/>
    </source>
</evidence>
<dbReference type="GO" id="GO:0046872">
    <property type="term" value="F:metal ion binding"/>
    <property type="evidence" value="ECO:0007669"/>
    <property type="project" value="UniProtKB-KW"/>
</dbReference>
<evidence type="ECO:0000256" key="2">
    <source>
        <dbReference type="ARBA" id="ARBA00005983"/>
    </source>
</evidence>
<dbReference type="GO" id="GO:0005524">
    <property type="term" value="F:ATP binding"/>
    <property type="evidence" value="ECO:0007669"/>
    <property type="project" value="UniProtKB-KW"/>
</dbReference>
<keyword evidence="9" id="KW-0460">Magnesium</keyword>
<protein>
    <submittedName>
        <fullName evidence="14">Diacylglycerol kinase</fullName>
    </submittedName>
</protein>
<evidence type="ECO:0000256" key="11">
    <source>
        <dbReference type="ARBA" id="ARBA00023209"/>
    </source>
</evidence>
<dbReference type="RefSeq" id="WP_085324326.1">
    <property type="nucleotide sequence ID" value="NZ_NCXP01000005.1"/>
</dbReference>
<comment type="cofactor">
    <cofactor evidence="1">
        <name>Mg(2+)</name>
        <dbReference type="ChEBI" id="CHEBI:18420"/>
    </cofactor>
</comment>
<dbReference type="Gene3D" id="2.60.200.40">
    <property type="match status" value="1"/>
</dbReference>
<evidence type="ECO:0000256" key="9">
    <source>
        <dbReference type="ARBA" id="ARBA00022842"/>
    </source>
</evidence>
<organism evidence="14 15">
    <name type="scientific">Mycobacterium decipiens</name>
    <dbReference type="NCBI Taxonomy" id="1430326"/>
    <lineage>
        <taxon>Bacteria</taxon>
        <taxon>Bacillati</taxon>
        <taxon>Actinomycetota</taxon>
        <taxon>Actinomycetes</taxon>
        <taxon>Mycobacteriales</taxon>
        <taxon>Mycobacteriaceae</taxon>
        <taxon>Mycobacterium</taxon>
    </lineage>
</organism>
<evidence type="ECO:0000256" key="4">
    <source>
        <dbReference type="ARBA" id="ARBA00022679"/>
    </source>
</evidence>
<dbReference type="STRING" id="1430326.B8W66_07150"/>
<dbReference type="Gene3D" id="3.40.50.10330">
    <property type="entry name" value="Probable inorganic polyphosphate/atp-NAD kinase, domain 1"/>
    <property type="match status" value="1"/>
</dbReference>
<evidence type="ECO:0000256" key="1">
    <source>
        <dbReference type="ARBA" id="ARBA00001946"/>
    </source>
</evidence>
<dbReference type="InterPro" id="IPR001206">
    <property type="entry name" value="Diacylglycerol_kinase_cat_dom"/>
</dbReference>
<dbReference type="InterPro" id="IPR016064">
    <property type="entry name" value="NAD/diacylglycerol_kinase_sf"/>
</dbReference>
<keyword evidence="6" id="KW-0547">Nucleotide-binding</keyword>
<comment type="caution">
    <text evidence="14">The sequence shown here is derived from an EMBL/GenBank/DDBJ whole genome shotgun (WGS) entry which is preliminary data.</text>
</comment>
<keyword evidence="4" id="KW-0808">Transferase</keyword>
<evidence type="ECO:0000256" key="5">
    <source>
        <dbReference type="ARBA" id="ARBA00022723"/>
    </source>
</evidence>
<reference evidence="14 15" key="1">
    <citation type="submission" date="2017-04" db="EMBL/GenBank/DDBJ databases">
        <title>The new phylogeny of genus Mycobacterium.</title>
        <authorList>
            <person name="Tortoli E."/>
            <person name="Trovato A."/>
            <person name="Cirillo D.M."/>
        </authorList>
    </citation>
    <scope>NUCLEOTIDE SEQUENCE [LARGE SCALE GENOMIC DNA]</scope>
    <source>
        <strain evidence="14 15">TBL 1200985</strain>
    </source>
</reference>
<evidence type="ECO:0000256" key="6">
    <source>
        <dbReference type="ARBA" id="ARBA00022741"/>
    </source>
</evidence>
<dbReference type="NCBIfam" id="NF008882">
    <property type="entry name" value="PRK11914.1"/>
    <property type="match status" value="1"/>
</dbReference>
<keyword evidence="8" id="KW-0067">ATP-binding</keyword>
<name>A0A1X2LXQ4_9MYCO</name>
<keyword evidence="5" id="KW-0479">Metal-binding</keyword>
<dbReference type="OrthoDB" id="142078at2"/>
<sequence>MTRDNPTGGQLRRREIGKVTALTNPLSGHGAAVPAAQVAIARLKHRGVEVVEIVGEDAEDAGYLVAAAVEKGTDAVVVTGGDGVISNALQVLAGTDVPLGIIPAGTGNDHAREFGVPTKNPEAAADIVVDGWTETIDLGRISNGNGRKMRDKWFGTVAATGFDSLVTDRANRMRWPHGRLRYYIAMVAELMQLRPLPFRLVLDGAEEIVADLTLAAIGNTRSYGGGLLICPNADHRDGLLDITVVKAGSRTRLLRFFPTALKGTHTELDEVITARAKTIVVECPGINVYADGDFACPLPAEISAVPAALQVLRPHHS</sequence>
<dbReference type="InterPro" id="IPR045540">
    <property type="entry name" value="YegS/DAGK_C"/>
</dbReference>
<evidence type="ECO:0000313" key="15">
    <source>
        <dbReference type="Proteomes" id="UP000193247"/>
    </source>
</evidence>
<dbReference type="PANTHER" id="PTHR12358:SF106">
    <property type="entry name" value="LIPID KINASE YEGS"/>
    <property type="match status" value="1"/>
</dbReference>
<dbReference type="Pfam" id="PF19279">
    <property type="entry name" value="YegS_C"/>
    <property type="match status" value="1"/>
</dbReference>
<evidence type="ECO:0000256" key="8">
    <source>
        <dbReference type="ARBA" id="ARBA00022840"/>
    </source>
</evidence>
<keyword evidence="7 14" id="KW-0418">Kinase</keyword>
<evidence type="ECO:0000256" key="10">
    <source>
        <dbReference type="ARBA" id="ARBA00023098"/>
    </source>
</evidence>
<dbReference type="PANTHER" id="PTHR12358">
    <property type="entry name" value="SPHINGOSINE KINASE"/>
    <property type="match status" value="1"/>
</dbReference>
<dbReference type="InterPro" id="IPR050187">
    <property type="entry name" value="Lipid_Phosphate_FormReg"/>
</dbReference>
<dbReference type="InterPro" id="IPR017438">
    <property type="entry name" value="ATP-NAD_kinase_N"/>
</dbReference>
<comment type="similarity">
    <text evidence="2">Belongs to the diacylglycerol/lipid kinase family.</text>
</comment>
<dbReference type="Proteomes" id="UP000193247">
    <property type="component" value="Unassembled WGS sequence"/>
</dbReference>
<feature type="domain" description="DAGKc" evidence="13">
    <location>
        <begin position="14"/>
        <end position="145"/>
    </location>
</feature>
<keyword evidence="11" id="KW-0594">Phospholipid biosynthesis</keyword>
<keyword evidence="15" id="KW-1185">Reference proteome</keyword>